<dbReference type="EMBL" id="KZ678138">
    <property type="protein sequence ID" value="PSN64463.1"/>
    <property type="molecule type" value="Genomic_DNA"/>
</dbReference>
<dbReference type="STRING" id="1448308.A0A2T2NG97"/>
<gene>
    <name evidence="2" type="ORF">BS50DRAFT_528750</name>
</gene>
<dbReference type="PANTHER" id="PTHR35041:SF6">
    <property type="entry name" value="FORMYLMETHIONINE DEFORMYLASE-LIKE PROTEIN-RELATED"/>
    <property type="match status" value="1"/>
</dbReference>
<protein>
    <submittedName>
        <fullName evidence="2">Uncharacterized protein</fullName>
    </submittedName>
</protein>
<sequence>MAHFKGLHWGIPSLMLSTLLCGILLALGHHLFYQSLNGKPTSSTGGRGTQQYGQQFNIAIGTAFAFLVKASFVVSVTTAYYQLFWKAAKRVSKSGSGPTLGSLDATFSGTNNLVSLLNVPLWFRYPLLFVVALFVWLIPIASIITPSTLSVALRENVANSTWGFVPQIDFDNLNFVAAMPGDLSGRYDYKGSSQITQQIATAVAAQNDILPITAPHPNSSWSLDFQGPALKCEPLPSDRSLEFQRNIGEYIRTNCFDAPTFLAWYPRRLYNEETEFYREPYYRDPESNITSYIWKDPGEIFVSDVWKIGQYSPDTSLYISVMPHLLEEELYEGDTYIPKSCLPLMNGTFDDEAAPELLGEDITMIRCQLYNSTYRTEFSYINGQQDVKINVAHQTEDPVVPIIGSVIGKDFVGVDDIDNCAELKFEKNEEERCRFDRDLLSQLSYQSVLNAFSNLVTGNITFKSVMESHRESTRIRSTSLTDTKELRYLSDYERHMNSYPVRPDLQYSFSNSTVPDVSGLARLKSAAGDKSLEDALEEMFQNITISLMSSASLQPNYSSLSPPAKTNITTFTAQTVYSYNVVRLWAAYGTACLAATLCVIIGLVTIIASGASYDNTFSTVFRVSREAKLANEIIPEDMDGKSPLPSYLAKTEVVLVERGEEQKGGLLEREG</sequence>
<name>A0A2T2NG97_CORCC</name>
<dbReference type="Proteomes" id="UP000240883">
    <property type="component" value="Unassembled WGS sequence"/>
</dbReference>
<feature type="transmembrane region" description="Helical" evidence="1">
    <location>
        <begin position="58"/>
        <end position="83"/>
    </location>
</feature>
<dbReference type="AlphaFoldDB" id="A0A2T2NG97"/>
<evidence type="ECO:0000313" key="3">
    <source>
        <dbReference type="Proteomes" id="UP000240883"/>
    </source>
</evidence>
<keyword evidence="3" id="KW-1185">Reference proteome</keyword>
<evidence type="ECO:0000313" key="2">
    <source>
        <dbReference type="EMBL" id="PSN64463.1"/>
    </source>
</evidence>
<dbReference type="PANTHER" id="PTHR35041">
    <property type="entry name" value="MEDIATOR OF RNA POLYMERASE II TRANSCRIPTION SUBUNIT 1"/>
    <property type="match status" value="1"/>
</dbReference>
<keyword evidence="1" id="KW-0472">Membrane</keyword>
<evidence type="ECO:0000256" key="1">
    <source>
        <dbReference type="SAM" id="Phobius"/>
    </source>
</evidence>
<keyword evidence="1" id="KW-0812">Transmembrane</keyword>
<feature type="transmembrane region" description="Helical" evidence="1">
    <location>
        <begin position="12"/>
        <end position="33"/>
    </location>
</feature>
<accession>A0A2T2NG97</accession>
<feature type="transmembrane region" description="Helical" evidence="1">
    <location>
        <begin position="585"/>
        <end position="608"/>
    </location>
</feature>
<proteinExistence type="predicted"/>
<feature type="transmembrane region" description="Helical" evidence="1">
    <location>
        <begin position="125"/>
        <end position="144"/>
    </location>
</feature>
<organism evidence="2 3">
    <name type="scientific">Corynespora cassiicola Philippines</name>
    <dbReference type="NCBI Taxonomy" id="1448308"/>
    <lineage>
        <taxon>Eukaryota</taxon>
        <taxon>Fungi</taxon>
        <taxon>Dikarya</taxon>
        <taxon>Ascomycota</taxon>
        <taxon>Pezizomycotina</taxon>
        <taxon>Dothideomycetes</taxon>
        <taxon>Pleosporomycetidae</taxon>
        <taxon>Pleosporales</taxon>
        <taxon>Corynesporascaceae</taxon>
        <taxon>Corynespora</taxon>
    </lineage>
</organism>
<dbReference type="OrthoDB" id="3796763at2759"/>
<keyword evidence="1" id="KW-1133">Transmembrane helix</keyword>
<reference evidence="2 3" key="1">
    <citation type="journal article" date="2018" name="Front. Microbiol.">
        <title>Genome-Wide Analysis of Corynespora cassiicola Leaf Fall Disease Putative Effectors.</title>
        <authorList>
            <person name="Lopez D."/>
            <person name="Ribeiro S."/>
            <person name="Label P."/>
            <person name="Fumanal B."/>
            <person name="Venisse J.S."/>
            <person name="Kohler A."/>
            <person name="de Oliveira R.R."/>
            <person name="Labutti K."/>
            <person name="Lipzen A."/>
            <person name="Lail K."/>
            <person name="Bauer D."/>
            <person name="Ohm R.A."/>
            <person name="Barry K.W."/>
            <person name="Spatafora J."/>
            <person name="Grigoriev I.V."/>
            <person name="Martin F.M."/>
            <person name="Pujade-Renaud V."/>
        </authorList>
    </citation>
    <scope>NUCLEOTIDE SEQUENCE [LARGE SCALE GENOMIC DNA]</scope>
    <source>
        <strain evidence="2 3">Philippines</strain>
    </source>
</reference>